<evidence type="ECO:0000259" key="1">
    <source>
        <dbReference type="SMART" id="SM00449"/>
    </source>
</evidence>
<accession>A0ABD2MD78</accession>
<dbReference type="Pfam" id="PF00622">
    <property type="entry name" value="SPRY"/>
    <property type="match status" value="1"/>
</dbReference>
<evidence type="ECO:0000313" key="2">
    <source>
        <dbReference type="EMBL" id="KAL3125418.1"/>
    </source>
</evidence>
<evidence type="ECO:0000313" key="3">
    <source>
        <dbReference type="Proteomes" id="UP001620626"/>
    </source>
</evidence>
<dbReference type="InterPro" id="IPR003877">
    <property type="entry name" value="SPRY_dom"/>
</dbReference>
<dbReference type="InterPro" id="IPR013320">
    <property type="entry name" value="ConA-like_dom_sf"/>
</dbReference>
<comment type="caution">
    <text evidence="2">The sequence shown here is derived from an EMBL/GenBank/DDBJ whole genome shotgun (WGS) entry which is preliminary data.</text>
</comment>
<dbReference type="SMART" id="SM00449">
    <property type="entry name" value="SPRY"/>
    <property type="match status" value="1"/>
</dbReference>
<organism evidence="2 3">
    <name type="scientific">Heterodera trifolii</name>
    <dbReference type="NCBI Taxonomy" id="157864"/>
    <lineage>
        <taxon>Eukaryota</taxon>
        <taxon>Metazoa</taxon>
        <taxon>Ecdysozoa</taxon>
        <taxon>Nematoda</taxon>
        <taxon>Chromadorea</taxon>
        <taxon>Rhabditida</taxon>
        <taxon>Tylenchina</taxon>
        <taxon>Tylenchomorpha</taxon>
        <taxon>Tylenchoidea</taxon>
        <taxon>Heteroderidae</taxon>
        <taxon>Heteroderinae</taxon>
        <taxon>Heterodera</taxon>
    </lineage>
</organism>
<dbReference type="SUPFAM" id="SSF49899">
    <property type="entry name" value="Concanavalin A-like lectins/glucanases"/>
    <property type="match status" value="1"/>
</dbReference>
<proteinExistence type="predicted"/>
<dbReference type="Proteomes" id="UP001620626">
    <property type="component" value="Unassembled WGS sequence"/>
</dbReference>
<dbReference type="EMBL" id="JBICBT010000031">
    <property type="protein sequence ID" value="KAL3125418.1"/>
    <property type="molecule type" value="Genomic_DNA"/>
</dbReference>
<name>A0ABD2MD78_9BILA</name>
<reference evidence="2 3" key="1">
    <citation type="submission" date="2024-10" db="EMBL/GenBank/DDBJ databases">
        <authorList>
            <person name="Kim D."/>
        </authorList>
    </citation>
    <scope>NUCLEOTIDE SEQUENCE [LARGE SCALE GENOMIC DNA]</scope>
    <source>
        <strain evidence="2">BH-2024</strain>
    </source>
</reference>
<gene>
    <name evidence="2" type="ORF">niasHT_009867</name>
</gene>
<dbReference type="AlphaFoldDB" id="A0ABD2MD78"/>
<dbReference type="Gene3D" id="2.60.120.920">
    <property type="match status" value="1"/>
</dbReference>
<sequence length="248" mass="28292">MLSEPTAEVQENVKNIHVEINDLRENIARLFIKFTKIELEQKQIEEALNDQLLVTQEQKSAVNETRETEQLKTFTPENQWSVNKSDSELFIFKPKHLKAILRGKQIGRRRELIAESMLLPYFGVVFYETKIIRKQLNIEGSSSIGIGLFGKSLYMYGDNGFIVGHNVNGFWGYPSFEEGDTIGCGANLTSMEIIYTKNGQKLNISNLFVTDTDLLPVVFLYFPGDIIEANFGPTFAYNYNASEPFHDD</sequence>
<dbReference type="InterPro" id="IPR043136">
    <property type="entry name" value="B30.2/SPRY_sf"/>
</dbReference>
<protein>
    <recommendedName>
        <fullName evidence="1">SPRY domain-containing protein</fullName>
    </recommendedName>
</protein>
<feature type="domain" description="SPRY" evidence="1">
    <location>
        <begin position="122"/>
        <end position="235"/>
    </location>
</feature>
<keyword evidence="3" id="KW-1185">Reference proteome</keyword>